<gene>
    <name evidence="2" type="ORF">NDU88_002247</name>
</gene>
<feature type="region of interest" description="Disordered" evidence="1">
    <location>
        <begin position="208"/>
        <end position="229"/>
    </location>
</feature>
<proteinExistence type="predicted"/>
<evidence type="ECO:0000256" key="1">
    <source>
        <dbReference type="SAM" id="MobiDB-lite"/>
    </source>
</evidence>
<comment type="caution">
    <text evidence="2">The sequence shown here is derived from an EMBL/GenBank/DDBJ whole genome shotgun (WGS) entry which is preliminary data.</text>
</comment>
<dbReference type="GO" id="GO:0032053">
    <property type="term" value="P:ciliary basal body organization"/>
    <property type="evidence" value="ECO:0007669"/>
    <property type="project" value="TreeGrafter"/>
</dbReference>
<dbReference type="GO" id="GO:0007099">
    <property type="term" value="P:centriole replication"/>
    <property type="evidence" value="ECO:0007669"/>
    <property type="project" value="InterPro"/>
</dbReference>
<dbReference type="PANTHER" id="PTHR13594">
    <property type="entry name" value="CENTRIOLAR COILED-COIL PROTEIN OF 110 KDA"/>
    <property type="match status" value="1"/>
</dbReference>
<dbReference type="GO" id="GO:1903723">
    <property type="term" value="P:negative regulation of centriole elongation"/>
    <property type="evidence" value="ECO:0007669"/>
    <property type="project" value="TreeGrafter"/>
</dbReference>
<evidence type="ECO:0000313" key="3">
    <source>
        <dbReference type="Proteomes" id="UP001066276"/>
    </source>
</evidence>
<feature type="compositionally biased region" description="Basic and acidic residues" evidence="1">
    <location>
        <begin position="644"/>
        <end position="664"/>
    </location>
</feature>
<feature type="region of interest" description="Disordered" evidence="1">
    <location>
        <begin position="644"/>
        <end position="673"/>
    </location>
</feature>
<dbReference type="GO" id="GO:0032465">
    <property type="term" value="P:regulation of cytokinesis"/>
    <property type="evidence" value="ECO:0007669"/>
    <property type="project" value="InterPro"/>
</dbReference>
<accession>A0AAV7M2U8</accession>
<evidence type="ECO:0008006" key="4">
    <source>
        <dbReference type="Google" id="ProtNLM"/>
    </source>
</evidence>
<dbReference type="GO" id="GO:0005814">
    <property type="term" value="C:centriole"/>
    <property type="evidence" value="ECO:0007669"/>
    <property type="project" value="InterPro"/>
</dbReference>
<feature type="region of interest" description="Disordered" evidence="1">
    <location>
        <begin position="114"/>
        <end position="150"/>
    </location>
</feature>
<protein>
    <recommendedName>
        <fullName evidence="4">Centriolar coiled-coil protein of 110 kDa</fullName>
    </recommendedName>
</protein>
<dbReference type="EMBL" id="JANPWB010000014">
    <property type="protein sequence ID" value="KAJ1097120.1"/>
    <property type="molecule type" value="Genomic_DNA"/>
</dbReference>
<dbReference type="Proteomes" id="UP001066276">
    <property type="component" value="Chromosome 10"/>
</dbReference>
<keyword evidence="3" id="KW-1185">Reference proteome</keyword>
<dbReference type="PANTHER" id="PTHR13594:SF1">
    <property type="entry name" value="CENTRIOLAR COILED-COIL PROTEIN OF 110 KDA"/>
    <property type="match status" value="1"/>
</dbReference>
<dbReference type="Pfam" id="PF16025">
    <property type="entry name" value="CaM_bind"/>
    <property type="match status" value="1"/>
</dbReference>
<organism evidence="2 3">
    <name type="scientific">Pleurodeles waltl</name>
    <name type="common">Iberian ribbed newt</name>
    <dbReference type="NCBI Taxonomy" id="8319"/>
    <lineage>
        <taxon>Eukaryota</taxon>
        <taxon>Metazoa</taxon>
        <taxon>Chordata</taxon>
        <taxon>Craniata</taxon>
        <taxon>Vertebrata</taxon>
        <taxon>Euteleostomi</taxon>
        <taxon>Amphibia</taxon>
        <taxon>Batrachia</taxon>
        <taxon>Caudata</taxon>
        <taxon>Salamandroidea</taxon>
        <taxon>Salamandridae</taxon>
        <taxon>Pleurodelinae</taxon>
        <taxon>Pleurodeles</taxon>
    </lineage>
</organism>
<dbReference type="InterPro" id="IPR033207">
    <property type="entry name" value="CCP110"/>
</dbReference>
<dbReference type="AlphaFoldDB" id="A0AAV7M2U8"/>
<name>A0AAV7M2U8_PLEWA</name>
<reference evidence="2" key="1">
    <citation type="journal article" date="2022" name="bioRxiv">
        <title>Sequencing and chromosome-scale assembly of the giantPleurodeles waltlgenome.</title>
        <authorList>
            <person name="Brown T."/>
            <person name="Elewa A."/>
            <person name="Iarovenko S."/>
            <person name="Subramanian E."/>
            <person name="Araus A.J."/>
            <person name="Petzold A."/>
            <person name="Susuki M."/>
            <person name="Suzuki K.-i.T."/>
            <person name="Hayashi T."/>
            <person name="Toyoda A."/>
            <person name="Oliveira C."/>
            <person name="Osipova E."/>
            <person name="Leigh N.D."/>
            <person name="Simon A."/>
            <person name="Yun M.H."/>
        </authorList>
    </citation>
    <scope>NUCLEOTIDE SEQUENCE</scope>
    <source>
        <strain evidence="2">20211129_DDA</strain>
        <tissue evidence="2">Liver</tissue>
    </source>
</reference>
<feature type="compositionally biased region" description="Polar residues" evidence="1">
    <location>
        <begin position="214"/>
        <end position="223"/>
    </location>
</feature>
<evidence type="ECO:0000313" key="2">
    <source>
        <dbReference type="EMBL" id="KAJ1097120.1"/>
    </source>
</evidence>
<feature type="region of interest" description="Disordered" evidence="1">
    <location>
        <begin position="460"/>
        <end position="517"/>
    </location>
</feature>
<feature type="compositionally biased region" description="Polar residues" evidence="1">
    <location>
        <begin position="126"/>
        <end position="137"/>
    </location>
</feature>
<sequence length="977" mass="109093">MLPVCVHVQLDFEKKKEMRQYRQKAKELETSKQSNRKKTALLSRVHEILENVQVRKAPSVSDVNVEGAERTETSESRSVNGFAILPSLVGPLAFTAHSGSAKLESTLKDLSLGTNMDLKSTDKGSVASTEDSTSPNKMGSPEATQSDDRAHNHIVNYNKAQLMPQMSVISATKEESDAPRALKESPDPYLMSLQNLLKKSRECIEREQTRHSMRCSSSGSVNESHSDKETDAIKISDSLKEKVRFVHRSRSCSPVALDKPSLNKSNILLQGAPTQMNSINTVGLSSYSKADIPARSRTPSSVDTESDEELKSNFTVDYESTIVKCLTGSYAKLPSPEPSLSPKMHRRRPRTSSVGHIVINYPVNACDLSPVDKSKAMGHDLPESIKNINICDPLSNFAIDETGVCVKGQLLEKCTSETLEVSSLGKQNLLCPQILNVLENGVSDSPSNDTTTLVAESQVRDQTSNVASKSYGPPANLNSPESMNLPVDGFKPNSLTEKSKRASPMELNKSYDVDTPSPMLLQDKVSQQAMDTPNLNEQFLDNSFENRVKRRLDLDMDSACKENNPLAAVMVRTSEHGKRLQHNLKSHSRLGSGYSNKSDIPNHECIGDNILKTKMQAFEEMRKRLEEQHAQQLSLLIAEQEREQESLHREIEQQERRLKDKNSDTSDSPKAVETHIINGIGLDWRKRNESGISDMKWSRVDEDNSSTEYSMGSMNTSSQHSFVSTNDSSFYHLKSAPDGTPAPRSVTRARPRWSQVFSQGMQIKLNKVTALAKGFLTRRLMQTDKLKQLKKTVHDTAEFLKMFQSEVPMKRGAVSAQDASLQERVLAQLRAALYEIHDIFFVMDASERMSILEHDREVLREKMIRQMEKMKSPRERVSLSAATQKSLDRKKLLRAVEMGMPNKKTALKPRVTETSRILQPTQGQNAPLNKLLSRRGISETKVEQSGEKPPASRVHSKVIAEVFAGRTQKKKPNVVTI</sequence>